<comment type="caution">
    <text evidence="3">The sequence shown here is derived from an EMBL/GenBank/DDBJ whole genome shotgun (WGS) entry which is preliminary data.</text>
</comment>
<dbReference type="GO" id="GO:0004674">
    <property type="term" value="F:protein serine/threonine kinase activity"/>
    <property type="evidence" value="ECO:0007669"/>
    <property type="project" value="TreeGrafter"/>
</dbReference>
<dbReference type="SUPFAM" id="SSF56112">
    <property type="entry name" value="Protein kinase-like (PK-like)"/>
    <property type="match status" value="1"/>
</dbReference>
<evidence type="ECO:0000313" key="5">
    <source>
        <dbReference type="EMBL" id="CAL4761943.1"/>
    </source>
</evidence>
<dbReference type="Proteomes" id="UP001152797">
    <property type="component" value="Unassembled WGS sequence"/>
</dbReference>
<dbReference type="Pfam" id="PF07714">
    <property type="entry name" value="PK_Tyr_Ser-Thr"/>
    <property type="match status" value="1"/>
</dbReference>
<keyword evidence="5" id="KW-0808">Transferase</keyword>
<dbReference type="AlphaFoldDB" id="A0A9P1FFZ2"/>
<dbReference type="EMBL" id="CAMXCT020000147">
    <property type="protein sequence ID" value="CAL1128006.1"/>
    <property type="molecule type" value="Genomic_DNA"/>
</dbReference>
<feature type="region of interest" description="Disordered" evidence="1">
    <location>
        <begin position="82"/>
        <end position="111"/>
    </location>
</feature>
<accession>A0A9P1FFZ2</accession>
<dbReference type="EMBL" id="CAMXCT010000147">
    <property type="protein sequence ID" value="CAI3974631.1"/>
    <property type="molecule type" value="Genomic_DNA"/>
</dbReference>
<dbReference type="InterPro" id="IPR001245">
    <property type="entry name" value="Ser-Thr/Tyr_kinase_cat_dom"/>
</dbReference>
<gene>
    <name evidence="3" type="ORF">C1SCF055_LOCUS3019</name>
</gene>
<evidence type="ECO:0000313" key="3">
    <source>
        <dbReference type="EMBL" id="CAI3974631.1"/>
    </source>
</evidence>
<reference evidence="3" key="1">
    <citation type="submission" date="2022-10" db="EMBL/GenBank/DDBJ databases">
        <authorList>
            <person name="Chen Y."/>
            <person name="Dougan E. K."/>
            <person name="Chan C."/>
            <person name="Rhodes N."/>
            <person name="Thang M."/>
        </authorList>
    </citation>
    <scope>NUCLEOTIDE SEQUENCE</scope>
</reference>
<dbReference type="InterPro" id="IPR000719">
    <property type="entry name" value="Prot_kinase_dom"/>
</dbReference>
<dbReference type="OrthoDB" id="339325at2759"/>
<evidence type="ECO:0000313" key="4">
    <source>
        <dbReference type="EMBL" id="CAL1128006.1"/>
    </source>
</evidence>
<dbReference type="Gene3D" id="3.30.200.20">
    <property type="entry name" value="Phosphorylase Kinase, domain 1"/>
    <property type="match status" value="1"/>
</dbReference>
<evidence type="ECO:0000256" key="1">
    <source>
        <dbReference type="SAM" id="MobiDB-lite"/>
    </source>
</evidence>
<dbReference type="PANTHER" id="PTHR44329:SF289">
    <property type="entry name" value="SERINE_THREONINE-PROTEIN KINASE VIK"/>
    <property type="match status" value="1"/>
</dbReference>
<reference evidence="4" key="2">
    <citation type="submission" date="2024-04" db="EMBL/GenBank/DDBJ databases">
        <authorList>
            <person name="Chen Y."/>
            <person name="Shah S."/>
            <person name="Dougan E. K."/>
            <person name="Thang M."/>
            <person name="Chan C."/>
        </authorList>
    </citation>
    <scope>NUCLEOTIDE SEQUENCE [LARGE SCALE GENOMIC DNA]</scope>
</reference>
<dbReference type="PANTHER" id="PTHR44329">
    <property type="entry name" value="SERINE/THREONINE-PROTEIN KINASE TNNI3K-RELATED"/>
    <property type="match status" value="1"/>
</dbReference>
<dbReference type="GO" id="GO:0005524">
    <property type="term" value="F:ATP binding"/>
    <property type="evidence" value="ECO:0007669"/>
    <property type="project" value="InterPro"/>
</dbReference>
<dbReference type="Gene3D" id="1.10.510.10">
    <property type="entry name" value="Transferase(Phosphotransferase) domain 1"/>
    <property type="match status" value="1"/>
</dbReference>
<dbReference type="PROSITE" id="PS00108">
    <property type="entry name" value="PROTEIN_KINASE_ST"/>
    <property type="match status" value="1"/>
</dbReference>
<proteinExistence type="predicted"/>
<dbReference type="SMART" id="SM00220">
    <property type="entry name" value="S_TKc"/>
    <property type="match status" value="1"/>
</dbReference>
<keyword evidence="5" id="KW-0418">Kinase</keyword>
<sequence>MIPAMRPFFDISNQVATLRSLRSLVLDGNPCVAALSAAQLRQLARPGRVAGQSPAQVIAGYLNPAAAPAPPRADAVKPCRVSHFDDDDDVAPVAPPPPPPPAEDRSPPAEGLRFAQTASPSLETGAGASKPSWLSDRGSLAATLPSRRGMGALNQEDEASDLKNQLKEEQRRSKRLEQQVERLGERLREQSMTGSSKGSLPHFEMVEVQLGEILNQGGFSVVHKGSWHGTKVAVKKLFDPNISHELLAEFDNEVQKLEMLRHPNILQPLALHRKPPALCLIMELLEGGSYYQLLHAPHQFCSAIGPVSLGFPENMNILDPAATALAFLHARGIAHRDIKSHNVLLSPHMEVKICDFGLSRLKSELMTGTMQFAGTPSYMAPEVFRNAKYTESVDVFAFGTLMWEAMANDIPFANLDPADIRERVVEGRMLEIPSTAPKEMQQLIRGCWTSDYKVRPLMSEVLKQLRSLKEGARRPKTASGRPGR</sequence>
<feature type="domain" description="Protein kinase" evidence="2">
    <location>
        <begin position="208"/>
        <end position="468"/>
    </location>
</feature>
<organism evidence="3">
    <name type="scientific">Cladocopium goreaui</name>
    <dbReference type="NCBI Taxonomy" id="2562237"/>
    <lineage>
        <taxon>Eukaryota</taxon>
        <taxon>Sar</taxon>
        <taxon>Alveolata</taxon>
        <taxon>Dinophyceae</taxon>
        <taxon>Suessiales</taxon>
        <taxon>Symbiodiniaceae</taxon>
        <taxon>Cladocopium</taxon>
    </lineage>
</organism>
<name>A0A9P1FFZ2_9DINO</name>
<dbReference type="InterPro" id="IPR008271">
    <property type="entry name" value="Ser/Thr_kinase_AS"/>
</dbReference>
<protein>
    <submittedName>
        <fullName evidence="5">Probable serine/threonine-protein kinase SIS8 (MAPKK kinase SIS8) (Protein SUGAR INSENSITIVE 8)</fullName>
    </submittedName>
</protein>
<dbReference type="InterPro" id="IPR051681">
    <property type="entry name" value="Ser/Thr_Kinases-Pseudokinases"/>
</dbReference>
<dbReference type="EMBL" id="CAMXCT030000147">
    <property type="protein sequence ID" value="CAL4761943.1"/>
    <property type="molecule type" value="Genomic_DNA"/>
</dbReference>
<dbReference type="CDD" id="cd13999">
    <property type="entry name" value="STKc_MAP3K-like"/>
    <property type="match status" value="1"/>
</dbReference>
<dbReference type="InterPro" id="IPR011009">
    <property type="entry name" value="Kinase-like_dom_sf"/>
</dbReference>
<evidence type="ECO:0000259" key="2">
    <source>
        <dbReference type="PROSITE" id="PS50011"/>
    </source>
</evidence>
<feature type="compositionally biased region" description="Basic and acidic residues" evidence="1">
    <location>
        <begin position="160"/>
        <end position="177"/>
    </location>
</feature>
<keyword evidence="6" id="KW-1185">Reference proteome</keyword>
<dbReference type="PROSITE" id="PS50011">
    <property type="entry name" value="PROTEIN_KINASE_DOM"/>
    <property type="match status" value="1"/>
</dbReference>
<feature type="region of interest" description="Disordered" evidence="1">
    <location>
        <begin position="144"/>
        <end position="177"/>
    </location>
</feature>
<evidence type="ECO:0000313" key="6">
    <source>
        <dbReference type="Proteomes" id="UP001152797"/>
    </source>
</evidence>